<name>A0A171DIK9_9ACTN</name>
<protein>
    <submittedName>
        <fullName evidence="1">Uncharacterized protein</fullName>
    </submittedName>
</protein>
<evidence type="ECO:0000313" key="1">
    <source>
        <dbReference type="EMBL" id="GAT68736.1"/>
    </source>
</evidence>
<organism evidence="1 2">
    <name type="scientific">Planomonospora sphaerica</name>
    <dbReference type="NCBI Taxonomy" id="161355"/>
    <lineage>
        <taxon>Bacteria</taxon>
        <taxon>Bacillati</taxon>
        <taxon>Actinomycetota</taxon>
        <taxon>Actinomycetes</taxon>
        <taxon>Streptosporangiales</taxon>
        <taxon>Streptosporangiaceae</taxon>
        <taxon>Planomonospora</taxon>
    </lineage>
</organism>
<dbReference type="OrthoDB" id="3469122at2"/>
<comment type="caution">
    <text evidence="1">The sequence shown here is derived from an EMBL/GenBank/DDBJ whole genome shotgun (WGS) entry which is preliminary data.</text>
</comment>
<sequence>MSAPPVHDPPAAGVVRLPHTGLQVPDARLRVVRCRPHYVNRWEYRALLVRGEQRIGHIRGPLPDVAEPGPAGVAGGGPVVSFHPRGRAFTEAELEDFAAACRLDGQGLSSARVLTLLVDEYRIEQMVRGCARRGGVMARCCGEGWVHYIPLRAYPRSAGQCAAALAHLERASGVGGPWRIWDGQQWSPLSVGSGPDTSPGCA</sequence>
<evidence type="ECO:0000313" key="2">
    <source>
        <dbReference type="Proteomes" id="UP000077701"/>
    </source>
</evidence>
<dbReference type="EMBL" id="BDCX01000011">
    <property type="protein sequence ID" value="GAT68736.1"/>
    <property type="molecule type" value="Genomic_DNA"/>
</dbReference>
<dbReference type="RefSeq" id="WP_153054386.1">
    <property type="nucleotide sequence ID" value="NZ_BDCX01000011.1"/>
</dbReference>
<dbReference type="Proteomes" id="UP000077701">
    <property type="component" value="Unassembled WGS sequence"/>
</dbReference>
<reference evidence="2" key="2">
    <citation type="submission" date="2016-04" db="EMBL/GenBank/DDBJ databases">
        <title>Planomonospora sphaerica JCM9374 whole genome shotgun sequence.</title>
        <authorList>
            <person name="Suzuki T."/>
            <person name="Dohra H."/>
            <person name="Kodani S."/>
        </authorList>
    </citation>
    <scope>NUCLEOTIDE SEQUENCE [LARGE SCALE GENOMIC DNA]</scope>
    <source>
        <strain evidence="2">JCM 9374</strain>
    </source>
</reference>
<keyword evidence="2" id="KW-1185">Reference proteome</keyword>
<accession>A0A171DIK9</accession>
<dbReference type="STRING" id="161355.PS9374_04401"/>
<reference evidence="1 2" key="1">
    <citation type="journal article" date="2016" name="Genome Announc.">
        <title>Draft Genome Sequence of Planomonospora sphaerica JCM9374, a Rare Actinomycete.</title>
        <authorList>
            <person name="Dohra H."/>
            <person name="Suzuki T."/>
            <person name="Inoue Y."/>
            <person name="Kodani S."/>
        </authorList>
    </citation>
    <scope>NUCLEOTIDE SEQUENCE [LARGE SCALE GENOMIC DNA]</scope>
    <source>
        <strain evidence="1 2">JCM 9374</strain>
    </source>
</reference>
<dbReference type="AlphaFoldDB" id="A0A171DIK9"/>
<proteinExistence type="predicted"/>
<gene>
    <name evidence="1" type="ORF">PS9374_04401</name>
</gene>